<dbReference type="Proteomes" id="UP000550729">
    <property type="component" value="Unassembled WGS sequence"/>
</dbReference>
<keyword evidence="2" id="KW-0472">Membrane</keyword>
<keyword evidence="4" id="KW-1185">Reference proteome</keyword>
<reference evidence="3 4" key="1">
    <citation type="submission" date="2020-04" db="EMBL/GenBank/DDBJ databases">
        <title>Gordonia sp. nov. TBRC 11910.</title>
        <authorList>
            <person name="Suriyachadkun C."/>
        </authorList>
    </citation>
    <scope>NUCLEOTIDE SEQUENCE [LARGE SCALE GENOMIC DNA]</scope>
    <source>
        <strain evidence="3 4">TBRC 11910</strain>
    </source>
</reference>
<proteinExistence type="predicted"/>
<dbReference type="AlphaFoldDB" id="A0A848L718"/>
<evidence type="ECO:0000256" key="1">
    <source>
        <dbReference type="SAM" id="MobiDB-lite"/>
    </source>
</evidence>
<gene>
    <name evidence="3" type="ORF">HH308_24120</name>
</gene>
<dbReference type="RefSeq" id="WP_170196813.1">
    <property type="nucleotide sequence ID" value="NZ_JABBNB010000033.1"/>
</dbReference>
<feature type="transmembrane region" description="Helical" evidence="2">
    <location>
        <begin position="48"/>
        <end position="66"/>
    </location>
</feature>
<protein>
    <submittedName>
        <fullName evidence="3">Transcriptional regulator</fullName>
    </submittedName>
</protein>
<feature type="transmembrane region" description="Helical" evidence="2">
    <location>
        <begin position="16"/>
        <end position="36"/>
    </location>
</feature>
<feature type="compositionally biased region" description="Polar residues" evidence="1">
    <location>
        <begin position="102"/>
        <end position="113"/>
    </location>
</feature>
<sequence>MHSQPQSAHRRRHRPALIILTVVAALACLLLAWWQWSRYESASGTAQNLGYALQWPAFAIAVIYAYRRFVVLESDPAEQAKIAPDAHGETAIPDGLLPDRPTTPSASAFGTSSDPDDDASLVAYNTYLRKLSSSDTPPAERGLT</sequence>
<comment type="caution">
    <text evidence="3">The sequence shown here is derived from an EMBL/GenBank/DDBJ whole genome shotgun (WGS) entry which is preliminary data.</text>
</comment>
<keyword evidence="2" id="KW-1133">Transmembrane helix</keyword>
<dbReference type="EMBL" id="JABBNB010000033">
    <property type="protein sequence ID" value="NMO04311.1"/>
    <property type="molecule type" value="Genomic_DNA"/>
</dbReference>
<organism evidence="3 4">
    <name type="scientific">Gordonia asplenii</name>
    <dbReference type="NCBI Taxonomy" id="2725283"/>
    <lineage>
        <taxon>Bacteria</taxon>
        <taxon>Bacillati</taxon>
        <taxon>Actinomycetota</taxon>
        <taxon>Actinomycetes</taxon>
        <taxon>Mycobacteriales</taxon>
        <taxon>Gordoniaceae</taxon>
        <taxon>Gordonia</taxon>
    </lineage>
</organism>
<evidence type="ECO:0000313" key="3">
    <source>
        <dbReference type="EMBL" id="NMO04311.1"/>
    </source>
</evidence>
<feature type="region of interest" description="Disordered" evidence="1">
    <location>
        <begin position="82"/>
        <end position="119"/>
    </location>
</feature>
<name>A0A848L718_9ACTN</name>
<evidence type="ECO:0000256" key="2">
    <source>
        <dbReference type="SAM" id="Phobius"/>
    </source>
</evidence>
<keyword evidence="2" id="KW-0812">Transmembrane</keyword>
<accession>A0A848L718</accession>
<evidence type="ECO:0000313" key="4">
    <source>
        <dbReference type="Proteomes" id="UP000550729"/>
    </source>
</evidence>